<feature type="domain" description="Kazal-like" evidence="3">
    <location>
        <begin position="12"/>
        <end position="68"/>
    </location>
</feature>
<dbReference type="PANTHER" id="PTHR12352:SF30">
    <property type="entry name" value="FI05255P"/>
    <property type="match status" value="1"/>
</dbReference>
<sequence length="133" mass="14933">MSAPKLPDAFIEEENAKCNMSKLCTYDEMNVETICGTDGRTYNSICEIKRAICHGNPVEKKIEGPCPESLRCLLERSFQLSLAAEKLNSTEIFIPECNASDGSYAKVQVFVFIPLIPFIKENPKALFIICYRS</sequence>
<dbReference type="Gene3D" id="3.30.60.30">
    <property type="match status" value="1"/>
</dbReference>
<evidence type="ECO:0000256" key="1">
    <source>
        <dbReference type="ARBA" id="ARBA00004613"/>
    </source>
</evidence>
<comment type="subcellular location">
    <subcellularLocation>
        <location evidence="1">Secreted</location>
    </subcellularLocation>
</comment>
<dbReference type="WBParaSite" id="PEQ_0000787901-mRNA-1">
    <property type="protein sequence ID" value="PEQ_0000787901-mRNA-1"/>
    <property type="gene ID" value="PEQ_0000787901"/>
</dbReference>
<keyword evidence="4" id="KW-1185">Reference proteome</keyword>
<dbReference type="InterPro" id="IPR051950">
    <property type="entry name" value="Dev_reg/Prot_inhib"/>
</dbReference>
<name>A0A914RMZ7_PAREQ</name>
<dbReference type="GO" id="GO:0050840">
    <property type="term" value="F:extracellular matrix binding"/>
    <property type="evidence" value="ECO:0007669"/>
    <property type="project" value="TreeGrafter"/>
</dbReference>
<evidence type="ECO:0000256" key="2">
    <source>
        <dbReference type="ARBA" id="ARBA00022525"/>
    </source>
</evidence>
<dbReference type="InterPro" id="IPR036058">
    <property type="entry name" value="Kazal_dom_sf"/>
</dbReference>
<evidence type="ECO:0000313" key="5">
    <source>
        <dbReference type="WBParaSite" id="PEQ_0000787901-mRNA-1"/>
    </source>
</evidence>
<dbReference type="Proteomes" id="UP000887564">
    <property type="component" value="Unplaced"/>
</dbReference>
<dbReference type="SMART" id="SM00280">
    <property type="entry name" value="KAZAL"/>
    <property type="match status" value="1"/>
</dbReference>
<dbReference type="GO" id="GO:0005604">
    <property type="term" value="C:basement membrane"/>
    <property type="evidence" value="ECO:0007669"/>
    <property type="project" value="TreeGrafter"/>
</dbReference>
<organism evidence="4 5">
    <name type="scientific">Parascaris equorum</name>
    <name type="common">Equine roundworm</name>
    <dbReference type="NCBI Taxonomy" id="6256"/>
    <lineage>
        <taxon>Eukaryota</taxon>
        <taxon>Metazoa</taxon>
        <taxon>Ecdysozoa</taxon>
        <taxon>Nematoda</taxon>
        <taxon>Chromadorea</taxon>
        <taxon>Rhabditida</taxon>
        <taxon>Spirurina</taxon>
        <taxon>Ascaridomorpha</taxon>
        <taxon>Ascaridoidea</taxon>
        <taxon>Ascarididae</taxon>
        <taxon>Parascaris</taxon>
    </lineage>
</organism>
<dbReference type="GO" id="GO:0008201">
    <property type="term" value="F:heparin binding"/>
    <property type="evidence" value="ECO:0007669"/>
    <property type="project" value="TreeGrafter"/>
</dbReference>
<accession>A0A914RMZ7</accession>
<dbReference type="CDD" id="cd00104">
    <property type="entry name" value="KAZAL_FS"/>
    <property type="match status" value="1"/>
</dbReference>
<dbReference type="InterPro" id="IPR002350">
    <property type="entry name" value="Kazal_dom"/>
</dbReference>
<keyword evidence="2" id="KW-0964">Secreted</keyword>
<dbReference type="PANTHER" id="PTHR12352">
    <property type="entry name" value="SECRETED MODULAR CALCIUM-BINDING PROTEIN"/>
    <property type="match status" value="1"/>
</dbReference>
<evidence type="ECO:0000259" key="3">
    <source>
        <dbReference type="PROSITE" id="PS51465"/>
    </source>
</evidence>
<dbReference type="SUPFAM" id="SSF100895">
    <property type="entry name" value="Kazal-type serine protease inhibitors"/>
    <property type="match status" value="1"/>
</dbReference>
<dbReference type="InterPro" id="IPR036857">
    <property type="entry name" value="Thyroglobulin_1_sf"/>
</dbReference>
<dbReference type="SUPFAM" id="SSF57610">
    <property type="entry name" value="Thyroglobulin type-1 domain"/>
    <property type="match status" value="1"/>
</dbReference>
<dbReference type="Pfam" id="PF07648">
    <property type="entry name" value="Kazal_2"/>
    <property type="match status" value="1"/>
</dbReference>
<dbReference type="PROSITE" id="PS51465">
    <property type="entry name" value="KAZAL_2"/>
    <property type="match status" value="1"/>
</dbReference>
<protein>
    <submittedName>
        <fullName evidence="5">Kazal-like domain-containing protein</fullName>
    </submittedName>
</protein>
<evidence type="ECO:0000313" key="4">
    <source>
        <dbReference type="Proteomes" id="UP000887564"/>
    </source>
</evidence>
<reference evidence="5" key="1">
    <citation type="submission" date="2022-11" db="UniProtKB">
        <authorList>
            <consortium name="WormBaseParasite"/>
        </authorList>
    </citation>
    <scope>IDENTIFICATION</scope>
</reference>
<dbReference type="AlphaFoldDB" id="A0A914RMZ7"/>
<proteinExistence type="predicted"/>
<dbReference type="GO" id="GO:0030198">
    <property type="term" value="P:extracellular matrix organization"/>
    <property type="evidence" value="ECO:0007669"/>
    <property type="project" value="TreeGrafter"/>
</dbReference>
<dbReference type="GO" id="GO:0005615">
    <property type="term" value="C:extracellular space"/>
    <property type="evidence" value="ECO:0007669"/>
    <property type="project" value="TreeGrafter"/>
</dbReference>